<protein>
    <submittedName>
        <fullName evidence="1">Uncharacterized protein</fullName>
    </submittedName>
</protein>
<keyword evidence="2" id="KW-1185">Reference proteome</keyword>
<dbReference type="HOGENOM" id="CLU_2414808_0_0_1"/>
<organism evidence="1 2">
    <name type="scientific">Thanatephorus cucumeris (strain AG1-IA)</name>
    <name type="common">Rice sheath blight fungus</name>
    <name type="synonym">Rhizoctonia solani</name>
    <dbReference type="NCBI Taxonomy" id="983506"/>
    <lineage>
        <taxon>Eukaryota</taxon>
        <taxon>Fungi</taxon>
        <taxon>Dikarya</taxon>
        <taxon>Basidiomycota</taxon>
        <taxon>Agaricomycotina</taxon>
        <taxon>Agaricomycetes</taxon>
        <taxon>Cantharellales</taxon>
        <taxon>Ceratobasidiaceae</taxon>
        <taxon>Rhizoctonia</taxon>
        <taxon>Rhizoctonia solani AG-1</taxon>
    </lineage>
</organism>
<accession>L8X0N7</accession>
<dbReference type="Proteomes" id="UP000011668">
    <property type="component" value="Unassembled WGS sequence"/>
</dbReference>
<dbReference type="EMBL" id="AFRT01000485">
    <property type="protein sequence ID" value="ELU43765.1"/>
    <property type="molecule type" value="Genomic_DNA"/>
</dbReference>
<evidence type="ECO:0000313" key="2">
    <source>
        <dbReference type="Proteomes" id="UP000011668"/>
    </source>
</evidence>
<gene>
    <name evidence="1" type="ORF">AG1IA_02203</name>
</gene>
<comment type="caution">
    <text evidence="1">The sequence shown here is derived from an EMBL/GenBank/DDBJ whole genome shotgun (WGS) entry which is preliminary data.</text>
</comment>
<proteinExistence type="predicted"/>
<sequence length="92" mass="10535">MGWEEILSEAFCEALLPMGTSRRVCNETKTGNLKMCLRRFASTYNAFDSELPVVFVMSMHHLERLVNLPIYGVPKREEIGESDVNLRMLLAQ</sequence>
<evidence type="ECO:0000313" key="1">
    <source>
        <dbReference type="EMBL" id="ELU43765.1"/>
    </source>
</evidence>
<dbReference type="AlphaFoldDB" id="L8X0N7"/>
<reference evidence="1 2" key="1">
    <citation type="journal article" date="2013" name="Nat. Commun.">
        <title>The evolution and pathogenic mechanisms of the rice sheath blight pathogen.</title>
        <authorList>
            <person name="Zheng A."/>
            <person name="Lin R."/>
            <person name="Xu L."/>
            <person name="Qin P."/>
            <person name="Tang C."/>
            <person name="Ai P."/>
            <person name="Zhang D."/>
            <person name="Liu Y."/>
            <person name="Sun Z."/>
            <person name="Feng H."/>
            <person name="Wang Y."/>
            <person name="Chen Y."/>
            <person name="Liang X."/>
            <person name="Fu R."/>
            <person name="Li Q."/>
            <person name="Zhang J."/>
            <person name="Yu X."/>
            <person name="Xie Z."/>
            <person name="Ding L."/>
            <person name="Guan P."/>
            <person name="Tang J."/>
            <person name="Liang Y."/>
            <person name="Wang S."/>
            <person name="Deng Q."/>
            <person name="Li S."/>
            <person name="Zhu J."/>
            <person name="Wang L."/>
            <person name="Liu H."/>
            <person name="Li P."/>
        </authorList>
    </citation>
    <scope>NUCLEOTIDE SEQUENCE [LARGE SCALE GENOMIC DNA]</scope>
    <source>
        <strain evidence="2">AG-1 IA</strain>
    </source>
</reference>
<name>L8X0N7_THACA</name>